<keyword evidence="2" id="KW-1185">Reference proteome</keyword>
<accession>A0A0J1ASM0</accession>
<reference evidence="1 2" key="1">
    <citation type="submission" date="2015-03" db="EMBL/GenBank/DDBJ databases">
        <title>Genomics and transcriptomics of the oil-accumulating basidiomycete yeast T. oleaginosus allow insights into substrate utilization and the diverse evolutionary trajectories of mating systems in fungi.</title>
        <authorList>
            <consortium name="DOE Joint Genome Institute"/>
            <person name="Kourist R."/>
            <person name="Kracht O."/>
            <person name="Bracharz F."/>
            <person name="Lipzen A."/>
            <person name="Nolan M."/>
            <person name="Ohm R."/>
            <person name="Grigoriev I."/>
            <person name="Sun S."/>
            <person name="Heitman J."/>
            <person name="Bruck T."/>
            <person name="Nowrousian M."/>
        </authorList>
    </citation>
    <scope>NUCLEOTIDE SEQUENCE [LARGE SCALE GENOMIC DNA]</scope>
    <source>
        <strain evidence="1 2">IBC0246</strain>
    </source>
</reference>
<evidence type="ECO:0000313" key="1">
    <source>
        <dbReference type="EMBL" id="KLT38334.1"/>
    </source>
</evidence>
<dbReference type="GeneID" id="28987734"/>
<evidence type="ECO:0000313" key="2">
    <source>
        <dbReference type="Proteomes" id="UP000053611"/>
    </source>
</evidence>
<dbReference type="AlphaFoldDB" id="A0A0J1ASM0"/>
<dbReference type="Proteomes" id="UP000053611">
    <property type="component" value="Unassembled WGS sequence"/>
</dbReference>
<gene>
    <name evidence="1" type="ORF">CC85DRAFT_38028</name>
</gene>
<dbReference type="RefSeq" id="XP_018274825.1">
    <property type="nucleotide sequence ID" value="XM_018427131.1"/>
</dbReference>
<protein>
    <submittedName>
        <fullName evidence="1">Uncharacterized protein</fullName>
    </submittedName>
</protein>
<dbReference type="EMBL" id="KQ087320">
    <property type="protein sequence ID" value="KLT38334.1"/>
    <property type="molecule type" value="Genomic_DNA"/>
</dbReference>
<proteinExistence type="predicted"/>
<organism evidence="1 2">
    <name type="scientific">Cutaneotrichosporon oleaginosum</name>
    <dbReference type="NCBI Taxonomy" id="879819"/>
    <lineage>
        <taxon>Eukaryota</taxon>
        <taxon>Fungi</taxon>
        <taxon>Dikarya</taxon>
        <taxon>Basidiomycota</taxon>
        <taxon>Agaricomycotina</taxon>
        <taxon>Tremellomycetes</taxon>
        <taxon>Trichosporonales</taxon>
        <taxon>Trichosporonaceae</taxon>
        <taxon>Cutaneotrichosporon</taxon>
    </lineage>
</organism>
<name>A0A0J1ASM0_9TREE</name>
<sequence>MPGRTTPLGALNFHISSRQQQTVLAIPTLSGSLLRRLFNGYLGAITVRSRLMGRCSLNASKLVDEGHLSLVVALCIKRLGSGRHETIRIPSPRFPPDVPSRKSLKAAFSERYSSYSRMFLLRQWHGIRNAFVPFVRIESCDSVRKVGSNDHAVRMGTPHWRTGVAAAFIHVIIVGLPKRFAPSLSPAAGGLSL</sequence>